<reference evidence="2 3" key="1">
    <citation type="submission" date="2025-04" db="UniProtKB">
        <authorList>
            <consortium name="RefSeq"/>
        </authorList>
    </citation>
    <scope>IDENTIFICATION</scope>
    <source>
        <tissue evidence="2 3">Gonads</tissue>
    </source>
</reference>
<dbReference type="KEGG" id="lak:106169410"/>
<keyword evidence="1" id="KW-1185">Reference proteome</keyword>
<sequence length="300" mass="35694">MEPTTGEIDVYTKRLRQPNDQYTVLTDTQIQNNRKHPSMHFHFSQPKVVPDKRWWVPRYCNHFSQHLVREVSRNQPYCWLDYQWDQNPHPDQTSCRQGAFEKWGPKRNGEKTYRHFDGEPTRSFLNIDVYRPPARCEYGPTVMDCGRPGVGYHQQKYASQSTWFGSSVPLNRTDILQTINRKTTAEYKALQRQEQIDTQRVDQWPEYSEYTDKFIMKTKPSPRLNNLEERKRFLAESRHQEEIERAKLEESWRQSQILPTPKEMEFTPYETNVEPVKVGIYPHLPEITKTPGAPLTDIYV</sequence>
<dbReference type="OrthoDB" id="9974851at2759"/>
<evidence type="ECO:0000313" key="2">
    <source>
        <dbReference type="RefSeq" id="XP_013388490.1"/>
    </source>
</evidence>
<dbReference type="GeneID" id="106157403"/>
<name>A0A1S3HR26_LINAN</name>
<gene>
    <name evidence="2" type="primary">LOC106157403</name>
    <name evidence="3" type="synonym">LOC106169410</name>
</gene>
<dbReference type="AlphaFoldDB" id="A0A1S3HR26"/>
<evidence type="ECO:0000313" key="3">
    <source>
        <dbReference type="RefSeq" id="XP_013404321.1"/>
    </source>
</evidence>
<evidence type="ECO:0000313" key="1">
    <source>
        <dbReference type="Proteomes" id="UP000085678"/>
    </source>
</evidence>
<dbReference type="KEGG" id="lak:106157403"/>
<organism evidence="1 2">
    <name type="scientific">Lingula anatina</name>
    <name type="common">Brachiopod</name>
    <name type="synonym">Lingula unguis</name>
    <dbReference type="NCBI Taxonomy" id="7574"/>
    <lineage>
        <taxon>Eukaryota</taxon>
        <taxon>Metazoa</taxon>
        <taxon>Spiralia</taxon>
        <taxon>Lophotrochozoa</taxon>
        <taxon>Brachiopoda</taxon>
        <taxon>Linguliformea</taxon>
        <taxon>Lingulata</taxon>
        <taxon>Lingulida</taxon>
        <taxon>Linguloidea</taxon>
        <taxon>Lingulidae</taxon>
        <taxon>Lingula</taxon>
    </lineage>
</organism>
<accession>A0A1S3HR26</accession>
<proteinExistence type="predicted"/>
<dbReference type="RefSeq" id="XP_013404321.1">
    <property type="nucleotide sequence ID" value="XM_013548867.1"/>
</dbReference>
<dbReference type="OMA" id="LERIMFL"/>
<protein>
    <submittedName>
        <fullName evidence="2">Uncharacterized protein LOC106157403</fullName>
    </submittedName>
    <submittedName>
        <fullName evidence="3">Uncharacterized protein LOC106169410</fullName>
    </submittedName>
</protein>
<dbReference type="RefSeq" id="XP_013388490.1">
    <property type="nucleotide sequence ID" value="XM_013533036.1"/>
</dbReference>
<dbReference type="Proteomes" id="UP000085678">
    <property type="component" value="Unplaced"/>
</dbReference>
<dbReference type="GeneID" id="106169410"/>